<dbReference type="EMBL" id="CM016559">
    <property type="protein sequence ID" value="TKW02238.1"/>
    <property type="molecule type" value="Genomic_DNA"/>
</dbReference>
<keyword evidence="3" id="KW-1185">Reference proteome</keyword>
<accession>A0A4U6TIK8</accession>
<reference evidence="2" key="1">
    <citation type="submission" date="2019-03" db="EMBL/GenBank/DDBJ databases">
        <title>WGS assembly of Setaria viridis.</title>
        <authorList>
            <person name="Huang P."/>
            <person name="Jenkins J."/>
            <person name="Grimwood J."/>
            <person name="Barry K."/>
            <person name="Healey A."/>
            <person name="Mamidi S."/>
            <person name="Sreedasyam A."/>
            <person name="Shu S."/>
            <person name="Feldman M."/>
            <person name="Wu J."/>
            <person name="Yu Y."/>
            <person name="Chen C."/>
            <person name="Johnson J."/>
            <person name="Rokhsar D."/>
            <person name="Baxter I."/>
            <person name="Schmutz J."/>
            <person name="Brutnell T."/>
            <person name="Kellogg E."/>
        </authorList>
    </citation>
    <scope>NUCLEOTIDE SEQUENCE [LARGE SCALE GENOMIC DNA]</scope>
</reference>
<dbReference type="Gramene" id="TKW02238">
    <property type="protein sequence ID" value="TKW02238"/>
    <property type="gene ID" value="SEVIR_8G232900v2"/>
</dbReference>
<protein>
    <submittedName>
        <fullName evidence="2">Uncharacterized protein</fullName>
    </submittedName>
</protein>
<dbReference type="AlphaFoldDB" id="A0A4U6TIK8"/>
<sequence length="112" mass="11923">MLHGRARVYGRDGEGIGRVKRDGGKSSWWPGSGSERLEGIKGLAEAGHTPTLVSHALQGVQEGLTDLTSKSGGPARPAGQRQVEGWVAPSRMLRRGERSCEGARSVRCTTKS</sequence>
<feature type="compositionally biased region" description="Basic and acidic residues" evidence="1">
    <location>
        <begin position="9"/>
        <end position="24"/>
    </location>
</feature>
<evidence type="ECO:0000313" key="2">
    <source>
        <dbReference type="EMBL" id="TKW02238.1"/>
    </source>
</evidence>
<feature type="region of interest" description="Disordered" evidence="1">
    <location>
        <begin position="1"/>
        <end position="33"/>
    </location>
</feature>
<evidence type="ECO:0000313" key="3">
    <source>
        <dbReference type="Proteomes" id="UP000298652"/>
    </source>
</evidence>
<dbReference type="Proteomes" id="UP000298652">
    <property type="component" value="Chromosome 8"/>
</dbReference>
<organism evidence="2 3">
    <name type="scientific">Setaria viridis</name>
    <name type="common">Green bristlegrass</name>
    <name type="synonym">Setaria italica subsp. viridis</name>
    <dbReference type="NCBI Taxonomy" id="4556"/>
    <lineage>
        <taxon>Eukaryota</taxon>
        <taxon>Viridiplantae</taxon>
        <taxon>Streptophyta</taxon>
        <taxon>Embryophyta</taxon>
        <taxon>Tracheophyta</taxon>
        <taxon>Spermatophyta</taxon>
        <taxon>Magnoliopsida</taxon>
        <taxon>Liliopsida</taxon>
        <taxon>Poales</taxon>
        <taxon>Poaceae</taxon>
        <taxon>PACMAD clade</taxon>
        <taxon>Panicoideae</taxon>
        <taxon>Panicodae</taxon>
        <taxon>Paniceae</taxon>
        <taxon>Cenchrinae</taxon>
        <taxon>Setaria</taxon>
    </lineage>
</organism>
<evidence type="ECO:0000256" key="1">
    <source>
        <dbReference type="SAM" id="MobiDB-lite"/>
    </source>
</evidence>
<name>A0A4U6TIK8_SETVI</name>
<proteinExistence type="predicted"/>
<gene>
    <name evidence="2" type="ORF">SEVIR_8G232900v2</name>
</gene>